<keyword evidence="9 17" id="KW-0418">Kinase</keyword>
<proteinExistence type="inferred from homology"/>
<dbReference type="Proteomes" id="UP000001628">
    <property type="component" value="Unassembled WGS sequence"/>
</dbReference>
<dbReference type="CDD" id="cd12121">
    <property type="entry name" value="MARK_C_like"/>
    <property type="match status" value="1"/>
</dbReference>
<keyword evidence="8 13" id="KW-0547">Nucleotide-binding</keyword>
<dbReference type="SUPFAM" id="SSF103243">
    <property type="entry name" value="KA1-like"/>
    <property type="match status" value="1"/>
</dbReference>
<dbReference type="InterPro" id="IPR011009">
    <property type="entry name" value="Kinase-like_dom_sf"/>
</dbReference>
<dbReference type="FunCoup" id="C1G6S5">
    <property type="interactions" value="195"/>
</dbReference>
<evidence type="ECO:0000256" key="5">
    <source>
        <dbReference type="ARBA" id="ARBA00022527"/>
    </source>
</evidence>
<evidence type="ECO:0000259" key="15">
    <source>
        <dbReference type="PROSITE" id="PS50011"/>
    </source>
</evidence>
<evidence type="ECO:0000256" key="1">
    <source>
        <dbReference type="ARBA" id="ARBA00004496"/>
    </source>
</evidence>
<dbReference type="OrthoDB" id="1928777at2759"/>
<feature type="compositionally biased region" description="Basic and acidic residues" evidence="14">
    <location>
        <begin position="692"/>
        <end position="701"/>
    </location>
</feature>
<dbReference type="RefSeq" id="XP_010758640.1">
    <property type="nucleotide sequence ID" value="XM_010760338.1"/>
</dbReference>
<dbReference type="EC" id="2.7.11.1" evidence="3"/>
<feature type="compositionally biased region" description="Basic and acidic residues" evidence="14">
    <location>
        <begin position="94"/>
        <end position="104"/>
    </location>
</feature>
<dbReference type="PROSITE" id="PS00108">
    <property type="entry name" value="PROTEIN_KINASE_ST"/>
    <property type="match status" value="1"/>
</dbReference>
<feature type="compositionally biased region" description="Basic and acidic residues" evidence="14">
    <location>
        <begin position="637"/>
        <end position="648"/>
    </location>
</feature>
<feature type="compositionally biased region" description="Basic and acidic residues" evidence="14">
    <location>
        <begin position="224"/>
        <end position="242"/>
    </location>
</feature>
<evidence type="ECO:0000256" key="13">
    <source>
        <dbReference type="PROSITE-ProRule" id="PRU10141"/>
    </source>
</evidence>
<feature type="domain" description="Protein kinase" evidence="15">
    <location>
        <begin position="190"/>
        <end position="453"/>
    </location>
</feature>
<dbReference type="InterPro" id="IPR028375">
    <property type="entry name" value="KA1/Ssp2_C"/>
</dbReference>
<dbReference type="GO" id="GO:0106310">
    <property type="term" value="F:protein serine kinase activity"/>
    <property type="evidence" value="ECO:0007669"/>
    <property type="project" value="RHEA"/>
</dbReference>
<dbReference type="GO" id="GO:0071944">
    <property type="term" value="C:cell periphery"/>
    <property type="evidence" value="ECO:0007669"/>
    <property type="project" value="UniProtKB-ARBA"/>
</dbReference>
<comment type="catalytic activity">
    <reaction evidence="11">
        <text>L-threonyl-[protein] + ATP = O-phospho-L-threonyl-[protein] + ADP + H(+)</text>
        <dbReference type="Rhea" id="RHEA:46608"/>
        <dbReference type="Rhea" id="RHEA-COMP:11060"/>
        <dbReference type="Rhea" id="RHEA-COMP:11605"/>
        <dbReference type="ChEBI" id="CHEBI:15378"/>
        <dbReference type="ChEBI" id="CHEBI:30013"/>
        <dbReference type="ChEBI" id="CHEBI:30616"/>
        <dbReference type="ChEBI" id="CHEBI:61977"/>
        <dbReference type="ChEBI" id="CHEBI:456216"/>
        <dbReference type="EC" id="2.7.11.1"/>
    </reaction>
</comment>
<dbReference type="AlphaFoldDB" id="C1G6S5"/>
<comment type="similarity">
    <text evidence="2">Belongs to the protein kinase superfamily. CAMK Ser/Thr protein kinase family. NIM1 subfamily.</text>
</comment>
<feature type="region of interest" description="Disordered" evidence="14">
    <location>
        <begin position="608"/>
        <end position="878"/>
    </location>
</feature>
<keyword evidence="7" id="KW-0808">Transferase</keyword>
<feature type="compositionally biased region" description="Basic and acidic residues" evidence="14">
    <location>
        <begin position="975"/>
        <end position="987"/>
    </location>
</feature>
<dbReference type="EMBL" id="KN275959">
    <property type="protein sequence ID" value="EEH46782.1"/>
    <property type="molecule type" value="Genomic_DNA"/>
</dbReference>
<name>C1G6S5_PARBD</name>
<protein>
    <recommendedName>
        <fullName evidence="3">non-specific serine/threonine protein kinase</fullName>
        <ecNumber evidence="3">2.7.11.1</ecNumber>
    </recommendedName>
</protein>
<sequence length="1087" mass="120828">MSAAASGTAPVIVRSHSTSRSNSSYRTTPTDLPHRARSTATRPSQSIHSHHRSNSRPLSYDRPSTSNPVNPADAPHRDYETSNVARPPTFRRSLSRDRSKDTTHQYRVKPSHSHHRTLSRPTQGLDSVDMAGPMNPVNPVNTANPVNPGPAAADDQSFANGTHQRPPNGISNSVSQPKRRTTITTVSGQWALGKTIGAGSMGKVKLAKNLETGEQVAVKIIPRHSTEEHRGNRDTERADRSKEIRTAREAAIVTLLNHPYVCGMRDVVRTNYHWYMLFEYVNGGQMLDYIISHGKLKEKQARKFARQIASALDYCHKNSIVHRDLKIENILISKTGDIKIIDFGLSNLYSPKSQLKTFCGSLYFAAPELLQARQYIGPEVDVWSFGIVLYVLVCGKVPFDDQSMPQLHAKIKKGVVEYPQGLSSDCRHIISRMLVTDPKQRASLNEILNHPWMTKGFSGSPENFLPHREPLQLPLDPDIVQRMTGFDFGPPEFITAQLTKVLESEDYQNIVRLSQREHPTPHLANNEKKRGVFDFYKRRNSASKDTLSSPSAEVVHPANDLNGFNPLISIYQLVREKRDRERQEECLGALAMPHSPCETALQIPKIPAPEAAHTNQNAYEIPGDKETGGRSRPRARTHGDDEVRDGIKNIHLGPAAAAASPSIVTPPVEQVKKESAAVGLLRRLSTRRTREKPRDTDREKSATSQGPSFSIQPPEEVTTGKSFSVRRPKHEIPSPATLHSGGSQPQQPDFLRAPRSGDPPPRTKNVLGRSASVNSGDNRVLRNGRRGFDGLISPPSQDPPLTSGSDRSSLNVQKSRQQQSDHVATQDSKPTTRTQTFRTKSLGHARRESIQARRARREETREANVPEETDAELSNTGNTMENVNTGEDFSKPVFLKGLFSVSTTSSKPLPFIRADISRVLKQLGVEFTEIKGGFSCRHAPSIDLNRVVDVSPPSPDRQGMVSSHRRRISFGGLLSHEKDENRDEHKYSHSTRTPRRHQGPPDRSFISNSDGSDEYMAARDNAGGERVVGETTTRVQSDTGGNLVLKFEILIVKVPLFSLHGIQFKKVSGGMWQYREMAKKILDALKL</sequence>
<feature type="compositionally biased region" description="Polar residues" evidence="14">
    <location>
        <begin position="38"/>
        <end position="47"/>
    </location>
</feature>
<dbReference type="GeneID" id="22582289"/>
<evidence type="ECO:0000256" key="4">
    <source>
        <dbReference type="ARBA" id="ARBA00022490"/>
    </source>
</evidence>
<dbReference type="eggNOG" id="KOG0583">
    <property type="taxonomic scope" value="Eukaryota"/>
</dbReference>
<keyword evidence="6" id="KW-0597">Phosphoprotein</keyword>
<keyword evidence="4" id="KW-0963">Cytoplasm</keyword>
<dbReference type="InterPro" id="IPR001772">
    <property type="entry name" value="KA1_dom"/>
</dbReference>
<feature type="compositionally biased region" description="Basic residues" evidence="14">
    <location>
        <begin position="106"/>
        <end position="118"/>
    </location>
</feature>
<dbReference type="InterPro" id="IPR008271">
    <property type="entry name" value="Ser/Thr_kinase_AS"/>
</dbReference>
<evidence type="ECO:0000256" key="11">
    <source>
        <dbReference type="ARBA" id="ARBA00047899"/>
    </source>
</evidence>
<dbReference type="GO" id="GO:0005524">
    <property type="term" value="F:ATP binding"/>
    <property type="evidence" value="ECO:0007669"/>
    <property type="project" value="UniProtKB-UniRule"/>
</dbReference>
<evidence type="ECO:0000256" key="6">
    <source>
        <dbReference type="ARBA" id="ARBA00022553"/>
    </source>
</evidence>
<feature type="compositionally biased region" description="Low complexity" evidence="14">
    <location>
        <begin position="14"/>
        <end position="28"/>
    </location>
</feature>
<feature type="compositionally biased region" description="Polar residues" evidence="14">
    <location>
        <begin position="157"/>
        <end position="183"/>
    </location>
</feature>
<dbReference type="PROSITE" id="PS00107">
    <property type="entry name" value="PROTEIN_KINASE_ATP"/>
    <property type="match status" value="1"/>
</dbReference>
<evidence type="ECO:0000256" key="12">
    <source>
        <dbReference type="ARBA" id="ARBA00048679"/>
    </source>
</evidence>
<dbReference type="STRING" id="502780.C1G6S5"/>
<dbReference type="Gene3D" id="3.30.310.80">
    <property type="entry name" value="Kinase associated domain 1, KA1"/>
    <property type="match status" value="1"/>
</dbReference>
<dbReference type="PANTHER" id="PTHR24346:SF82">
    <property type="entry name" value="KP78A-RELATED"/>
    <property type="match status" value="1"/>
</dbReference>
<evidence type="ECO:0000256" key="3">
    <source>
        <dbReference type="ARBA" id="ARBA00012513"/>
    </source>
</evidence>
<gene>
    <name evidence="17" type="ORF">PADG_02880</name>
</gene>
<dbReference type="GO" id="GO:0005737">
    <property type="term" value="C:cytoplasm"/>
    <property type="evidence" value="ECO:0007669"/>
    <property type="project" value="UniProtKB-SubCell"/>
</dbReference>
<evidence type="ECO:0000256" key="7">
    <source>
        <dbReference type="ARBA" id="ARBA00022679"/>
    </source>
</evidence>
<feature type="binding site" evidence="13">
    <location>
        <position position="219"/>
    </location>
    <ligand>
        <name>ATP</name>
        <dbReference type="ChEBI" id="CHEBI:30616"/>
    </ligand>
</feature>
<dbReference type="InterPro" id="IPR017441">
    <property type="entry name" value="Protein_kinase_ATP_BS"/>
</dbReference>
<evidence type="ECO:0000259" key="16">
    <source>
        <dbReference type="PROSITE" id="PS50032"/>
    </source>
</evidence>
<dbReference type="Pfam" id="PF02149">
    <property type="entry name" value="KA1"/>
    <property type="match status" value="1"/>
</dbReference>
<dbReference type="SMART" id="SM00220">
    <property type="entry name" value="S_TKc"/>
    <property type="match status" value="1"/>
</dbReference>
<dbReference type="Pfam" id="PF00069">
    <property type="entry name" value="Pkinase"/>
    <property type="match status" value="1"/>
</dbReference>
<feature type="compositionally biased region" description="Low complexity" evidence="14">
    <location>
        <begin position="135"/>
        <end position="153"/>
    </location>
</feature>
<feature type="region of interest" description="Disordered" evidence="14">
    <location>
        <begin position="223"/>
        <end position="242"/>
    </location>
</feature>
<dbReference type="PANTHER" id="PTHR24346">
    <property type="entry name" value="MAP/MICROTUBULE AFFINITY-REGULATING KINASE"/>
    <property type="match status" value="1"/>
</dbReference>
<reference evidence="17 18" key="1">
    <citation type="journal article" date="2011" name="PLoS Genet.">
        <title>Comparative genomic analysis of human fungal pathogens causing paracoccidioidomycosis.</title>
        <authorList>
            <person name="Desjardins C.A."/>
            <person name="Champion M.D."/>
            <person name="Holder J.W."/>
            <person name="Muszewska A."/>
            <person name="Goldberg J."/>
            <person name="Bailao A.M."/>
            <person name="Brigido M.M."/>
            <person name="Ferreira M.E."/>
            <person name="Garcia A.M."/>
            <person name="Grynberg M."/>
            <person name="Gujja S."/>
            <person name="Heiman D.I."/>
            <person name="Henn M.R."/>
            <person name="Kodira C.D."/>
            <person name="Leon-Narvaez H."/>
            <person name="Longo L.V."/>
            <person name="Ma L.J."/>
            <person name="Malavazi I."/>
            <person name="Matsuo A.L."/>
            <person name="Morais F.V."/>
            <person name="Pereira M."/>
            <person name="Rodriguez-Brito S."/>
            <person name="Sakthikumar S."/>
            <person name="Salem-Izacc S.M."/>
            <person name="Sykes S.M."/>
            <person name="Teixeira M.M."/>
            <person name="Vallejo M.C."/>
            <person name="Walter M.E."/>
            <person name="Yandava C."/>
            <person name="Young S."/>
            <person name="Zeng Q."/>
            <person name="Zucker J."/>
            <person name="Felipe M.S."/>
            <person name="Goldman G.H."/>
            <person name="Haas B.J."/>
            <person name="McEwen J.G."/>
            <person name="Nino-Vega G."/>
            <person name="Puccia R."/>
            <person name="San-Blas G."/>
            <person name="Soares C.M."/>
            <person name="Birren B.W."/>
            <person name="Cuomo C.A."/>
        </authorList>
    </citation>
    <scope>NUCLEOTIDE SEQUENCE [LARGE SCALE GENOMIC DNA]</scope>
    <source>
        <strain evidence="17 18">Pb18</strain>
    </source>
</reference>
<dbReference type="OMA" id="NSADYRP"/>
<dbReference type="InterPro" id="IPR000719">
    <property type="entry name" value="Prot_kinase_dom"/>
</dbReference>
<evidence type="ECO:0000313" key="17">
    <source>
        <dbReference type="EMBL" id="EEH46782.1"/>
    </source>
</evidence>
<dbReference type="InParanoid" id="C1G6S5"/>
<comment type="catalytic activity">
    <reaction evidence="12">
        <text>L-seryl-[protein] + ATP = O-phospho-L-seryl-[protein] + ADP + H(+)</text>
        <dbReference type="Rhea" id="RHEA:17989"/>
        <dbReference type="Rhea" id="RHEA-COMP:9863"/>
        <dbReference type="Rhea" id="RHEA-COMP:11604"/>
        <dbReference type="ChEBI" id="CHEBI:15378"/>
        <dbReference type="ChEBI" id="CHEBI:29999"/>
        <dbReference type="ChEBI" id="CHEBI:30616"/>
        <dbReference type="ChEBI" id="CHEBI:83421"/>
        <dbReference type="ChEBI" id="CHEBI:456216"/>
        <dbReference type="EC" id="2.7.11.1"/>
    </reaction>
</comment>
<feature type="compositionally biased region" description="Basic and acidic residues" evidence="14">
    <location>
        <begin position="845"/>
        <end position="864"/>
    </location>
</feature>
<accession>C1G6S5</accession>
<evidence type="ECO:0000256" key="14">
    <source>
        <dbReference type="SAM" id="MobiDB-lite"/>
    </source>
</evidence>
<feature type="compositionally biased region" description="Basic residues" evidence="14">
    <location>
        <begin position="988"/>
        <end position="998"/>
    </location>
</feature>
<dbReference type="Gene3D" id="1.10.510.10">
    <property type="entry name" value="Transferase(Phosphotransferase) domain 1"/>
    <property type="match status" value="1"/>
</dbReference>
<comment type="subcellular location">
    <subcellularLocation>
        <location evidence="1">Cytoplasm</location>
    </subcellularLocation>
</comment>
<dbReference type="SUPFAM" id="SSF56112">
    <property type="entry name" value="Protein kinase-like (PK-like)"/>
    <property type="match status" value="1"/>
</dbReference>
<keyword evidence="10 13" id="KW-0067">ATP-binding</keyword>
<feature type="region of interest" description="Disordered" evidence="14">
    <location>
        <begin position="1"/>
        <end position="183"/>
    </location>
</feature>
<dbReference type="GO" id="GO:0000226">
    <property type="term" value="P:microtubule cytoskeleton organization"/>
    <property type="evidence" value="ECO:0007669"/>
    <property type="project" value="TreeGrafter"/>
</dbReference>
<feature type="compositionally biased region" description="Polar residues" evidence="14">
    <location>
        <begin position="799"/>
        <end position="839"/>
    </location>
</feature>
<evidence type="ECO:0000256" key="9">
    <source>
        <dbReference type="ARBA" id="ARBA00022777"/>
    </source>
</evidence>
<feature type="region of interest" description="Disordered" evidence="14">
    <location>
        <begin position="971"/>
        <end position="1014"/>
    </location>
</feature>
<dbReference type="KEGG" id="pbn:PADG_02880"/>
<organism evidence="17 18">
    <name type="scientific">Paracoccidioides brasiliensis (strain Pb18)</name>
    <dbReference type="NCBI Taxonomy" id="502780"/>
    <lineage>
        <taxon>Eukaryota</taxon>
        <taxon>Fungi</taxon>
        <taxon>Dikarya</taxon>
        <taxon>Ascomycota</taxon>
        <taxon>Pezizomycotina</taxon>
        <taxon>Eurotiomycetes</taxon>
        <taxon>Eurotiomycetidae</taxon>
        <taxon>Onygenales</taxon>
        <taxon>Ajellomycetaceae</taxon>
        <taxon>Paracoccidioides</taxon>
    </lineage>
</organism>
<dbReference type="VEuPathDB" id="FungiDB:PADG_02880"/>
<dbReference type="PROSITE" id="PS50011">
    <property type="entry name" value="PROTEIN_KINASE_DOM"/>
    <property type="match status" value="1"/>
</dbReference>
<evidence type="ECO:0000256" key="10">
    <source>
        <dbReference type="ARBA" id="ARBA00022840"/>
    </source>
</evidence>
<keyword evidence="5" id="KW-0723">Serine/threonine-protein kinase</keyword>
<keyword evidence="18" id="KW-1185">Reference proteome</keyword>
<dbReference type="GO" id="GO:0004674">
    <property type="term" value="F:protein serine/threonine kinase activity"/>
    <property type="evidence" value="ECO:0007669"/>
    <property type="project" value="UniProtKB-KW"/>
</dbReference>
<evidence type="ECO:0000313" key="18">
    <source>
        <dbReference type="Proteomes" id="UP000001628"/>
    </source>
</evidence>
<feature type="domain" description="KA1" evidence="16">
    <location>
        <begin position="1038"/>
        <end position="1087"/>
    </location>
</feature>
<feature type="compositionally biased region" description="Polar residues" evidence="14">
    <location>
        <begin position="702"/>
        <end position="711"/>
    </location>
</feature>
<evidence type="ECO:0000256" key="8">
    <source>
        <dbReference type="ARBA" id="ARBA00022741"/>
    </source>
</evidence>
<evidence type="ECO:0000256" key="2">
    <source>
        <dbReference type="ARBA" id="ARBA00010791"/>
    </source>
</evidence>
<dbReference type="HOGENOM" id="CLU_002664_0_2_1"/>
<dbReference type="PROSITE" id="PS50032">
    <property type="entry name" value="KA1"/>
    <property type="match status" value="1"/>
</dbReference>
<dbReference type="CDD" id="cd14077">
    <property type="entry name" value="STKc_Kin1_2"/>
    <property type="match status" value="1"/>
</dbReference>
<dbReference type="FunFam" id="1.10.510.10:FF:000333">
    <property type="entry name" value="Non-specific serine/threonine protein kinase"/>
    <property type="match status" value="1"/>
</dbReference>
<dbReference type="GO" id="GO:0035556">
    <property type="term" value="P:intracellular signal transduction"/>
    <property type="evidence" value="ECO:0007669"/>
    <property type="project" value="TreeGrafter"/>
</dbReference>